<protein>
    <submittedName>
        <fullName evidence="2">Uncharacterized protein</fullName>
    </submittedName>
</protein>
<evidence type="ECO:0000313" key="3">
    <source>
        <dbReference type="Proteomes" id="UP000004931"/>
    </source>
</evidence>
<reference evidence="2 3" key="1">
    <citation type="journal article" date="2010" name="J. Bacteriol.">
        <title>Genome sequence of the oligotrophic marine Gammaproteobacterium HTCC2143, isolated from the Oregon Coast.</title>
        <authorList>
            <person name="Oh H.M."/>
            <person name="Kang I."/>
            <person name="Ferriera S."/>
            <person name="Giovannoni S.J."/>
            <person name="Cho J.C."/>
        </authorList>
    </citation>
    <scope>NUCLEOTIDE SEQUENCE [LARGE SCALE GENOMIC DNA]</scope>
    <source>
        <strain evidence="2 3">HTCC2143</strain>
    </source>
</reference>
<dbReference type="EMBL" id="AAVT01000006">
    <property type="protein sequence ID" value="EAW30741.1"/>
    <property type="molecule type" value="Genomic_DNA"/>
</dbReference>
<keyword evidence="3" id="KW-1185">Reference proteome</keyword>
<dbReference type="AlphaFoldDB" id="A0YEA5"/>
<comment type="caution">
    <text evidence="2">The sequence shown here is derived from an EMBL/GenBank/DDBJ whole genome shotgun (WGS) entry which is preliminary data.</text>
</comment>
<organism evidence="2 3">
    <name type="scientific">marine gamma proteobacterium HTCC2143</name>
    <dbReference type="NCBI Taxonomy" id="247633"/>
    <lineage>
        <taxon>Bacteria</taxon>
        <taxon>Pseudomonadati</taxon>
        <taxon>Pseudomonadota</taxon>
        <taxon>Gammaproteobacteria</taxon>
        <taxon>Cellvibrionales</taxon>
        <taxon>Spongiibacteraceae</taxon>
        <taxon>BD1-7 clade</taxon>
    </lineage>
</organism>
<name>A0YEA5_9GAMM</name>
<dbReference type="Proteomes" id="UP000004931">
    <property type="component" value="Unassembled WGS sequence"/>
</dbReference>
<proteinExistence type="predicted"/>
<feature type="region of interest" description="Disordered" evidence="1">
    <location>
        <begin position="1"/>
        <end position="29"/>
    </location>
</feature>
<evidence type="ECO:0000313" key="2">
    <source>
        <dbReference type="EMBL" id="EAW30741.1"/>
    </source>
</evidence>
<evidence type="ECO:0000256" key="1">
    <source>
        <dbReference type="SAM" id="MobiDB-lite"/>
    </source>
</evidence>
<accession>A0YEA5</accession>
<gene>
    <name evidence="2" type="ORF">GP2143_02419</name>
</gene>
<sequence length="70" mass="8016">MPHVIRPWHDKANSALQIKKRASKNERSTITGERLRIKNMKIISAGGKRHQDQTAYLTVGPITRQELAIR</sequence>